<keyword evidence="1 2" id="KW-0810">Translation regulation</keyword>
<dbReference type="InterPro" id="IPR034694">
    <property type="entry name" value="HPF_long/plastid"/>
</dbReference>
<organism evidence="4">
    <name type="scientific">uncultured Rubrobacteraceae bacterium</name>
    <dbReference type="NCBI Taxonomy" id="349277"/>
    <lineage>
        <taxon>Bacteria</taxon>
        <taxon>Bacillati</taxon>
        <taxon>Actinomycetota</taxon>
        <taxon>Rubrobacteria</taxon>
        <taxon>Rubrobacterales</taxon>
        <taxon>Rubrobacteraceae</taxon>
        <taxon>environmental samples</taxon>
    </lineage>
</organism>
<dbReference type="AlphaFoldDB" id="A0A6J4QUW5"/>
<evidence type="ECO:0000313" key="4">
    <source>
        <dbReference type="EMBL" id="CAA9455631.1"/>
    </source>
</evidence>
<proteinExistence type="inferred from homology"/>
<dbReference type="PANTHER" id="PTHR33231">
    <property type="entry name" value="30S RIBOSOMAL PROTEIN"/>
    <property type="match status" value="1"/>
</dbReference>
<dbReference type="PANTHER" id="PTHR33231:SF1">
    <property type="entry name" value="30S RIBOSOMAL PROTEIN"/>
    <property type="match status" value="1"/>
</dbReference>
<dbReference type="GO" id="GO:0045900">
    <property type="term" value="P:negative regulation of translational elongation"/>
    <property type="evidence" value="ECO:0007669"/>
    <property type="project" value="TreeGrafter"/>
</dbReference>
<accession>A0A6J4QUW5</accession>
<dbReference type="InterPro" id="IPR036567">
    <property type="entry name" value="RHF-like"/>
</dbReference>
<comment type="function">
    <text evidence="2">Required for dimerization of active 70S ribosomes into 100S ribosomes in stationary phase; 100S ribosomes are translationally inactive and sometimes present during exponential growth.</text>
</comment>
<dbReference type="Gene3D" id="3.30.160.100">
    <property type="entry name" value="Ribosome hibernation promotion factor-like"/>
    <property type="match status" value="1"/>
</dbReference>
<dbReference type="SUPFAM" id="SSF69754">
    <property type="entry name" value="Ribosome binding protein Y (YfiA homologue)"/>
    <property type="match status" value="1"/>
</dbReference>
<protein>
    <recommendedName>
        <fullName evidence="2">Ribosome hibernation promoting factor</fullName>
        <shortName evidence="2">HPF</shortName>
    </recommendedName>
</protein>
<dbReference type="Pfam" id="PF02482">
    <property type="entry name" value="Ribosomal_S30AE"/>
    <property type="match status" value="1"/>
</dbReference>
<dbReference type="Pfam" id="PF16321">
    <property type="entry name" value="Ribosom_S30AE_C"/>
    <property type="match status" value="1"/>
</dbReference>
<dbReference type="GO" id="GO:0043024">
    <property type="term" value="F:ribosomal small subunit binding"/>
    <property type="evidence" value="ECO:0007669"/>
    <property type="project" value="TreeGrafter"/>
</dbReference>
<comment type="subunit">
    <text evidence="2">Interacts with 100S ribosomes.</text>
</comment>
<name>A0A6J4QUW5_9ACTN</name>
<dbReference type="Gene3D" id="3.30.505.50">
    <property type="entry name" value="Sigma 54 modulation/S30EA ribosomal protein, C-terminal domain"/>
    <property type="match status" value="1"/>
</dbReference>
<reference evidence="4" key="1">
    <citation type="submission" date="2020-02" db="EMBL/GenBank/DDBJ databases">
        <authorList>
            <person name="Meier V. D."/>
        </authorList>
    </citation>
    <scope>NUCLEOTIDE SEQUENCE</scope>
    <source>
        <strain evidence="4">AVDCRST_MAG28</strain>
    </source>
</reference>
<dbReference type="InterPro" id="IPR038416">
    <property type="entry name" value="Ribosom_S30AE_C_sf"/>
</dbReference>
<feature type="domain" description="Sigma 54 modulation/S30EA ribosomal protein C-terminal" evidence="3">
    <location>
        <begin position="141"/>
        <end position="194"/>
    </location>
</feature>
<dbReference type="EMBL" id="CADCVE010000051">
    <property type="protein sequence ID" value="CAA9455631.1"/>
    <property type="molecule type" value="Genomic_DNA"/>
</dbReference>
<comment type="similarity">
    <text evidence="2">Belongs to the HPF/YfiA ribosome-associated protein family. Long HPF subfamily.</text>
</comment>
<dbReference type="CDD" id="cd00552">
    <property type="entry name" value="RaiA"/>
    <property type="match status" value="1"/>
</dbReference>
<dbReference type="NCBIfam" id="TIGR00741">
    <property type="entry name" value="yfiA"/>
    <property type="match status" value="1"/>
</dbReference>
<comment type="subcellular location">
    <subcellularLocation>
        <location evidence="2">Cytoplasm</location>
    </subcellularLocation>
</comment>
<evidence type="ECO:0000256" key="1">
    <source>
        <dbReference type="ARBA" id="ARBA00022845"/>
    </source>
</evidence>
<dbReference type="InterPro" id="IPR003489">
    <property type="entry name" value="RHF/RaiA"/>
</dbReference>
<sequence length="199" mass="22888">MEVAVKGRNISVTEALERYATEKVERIARYFDDEHSVSRAEIELIHERNASNPEPEVADTTLFINGTVLKAREASADMYASIDLMSHKLERQVRRYRGRQLDRWQGQKAKHAERKNVLVEDPQPALVEEEEVEAVEKEAGAQIVRTKQFQMKPMSPEEAALQMDLLDHAFFVFTSADTGEINVVYRRRDNNYGLIEPAR</sequence>
<dbReference type="HAMAP" id="MF_00839">
    <property type="entry name" value="HPF"/>
    <property type="match status" value="1"/>
</dbReference>
<keyword evidence="2" id="KW-0963">Cytoplasm</keyword>
<dbReference type="InterPro" id="IPR050574">
    <property type="entry name" value="HPF/YfiA_ribosome-assoc"/>
</dbReference>
<gene>
    <name evidence="2" type="primary">hpf</name>
    <name evidence="4" type="ORF">AVDCRST_MAG28-2407</name>
</gene>
<dbReference type="GO" id="GO:0022627">
    <property type="term" value="C:cytosolic small ribosomal subunit"/>
    <property type="evidence" value="ECO:0007669"/>
    <property type="project" value="TreeGrafter"/>
</dbReference>
<evidence type="ECO:0000259" key="3">
    <source>
        <dbReference type="Pfam" id="PF16321"/>
    </source>
</evidence>
<dbReference type="InterPro" id="IPR032528">
    <property type="entry name" value="Ribosom_S30AE_C"/>
</dbReference>
<evidence type="ECO:0000256" key="2">
    <source>
        <dbReference type="HAMAP-Rule" id="MF_00839"/>
    </source>
</evidence>